<keyword evidence="2" id="KW-1185">Reference proteome</keyword>
<dbReference type="EMBL" id="JAPCWZ010000003">
    <property type="protein sequence ID" value="KAK8872269.1"/>
    <property type="molecule type" value="Genomic_DNA"/>
</dbReference>
<comment type="caution">
    <text evidence="1">The sequence shown here is derived from an EMBL/GenBank/DDBJ whole genome shotgun (WGS) entry which is preliminary data.</text>
</comment>
<name>A0ABR2J324_9PEZI</name>
<accession>A0ABR2J324</accession>
<dbReference type="Proteomes" id="UP001390339">
    <property type="component" value="Unassembled WGS sequence"/>
</dbReference>
<evidence type="ECO:0008006" key="3">
    <source>
        <dbReference type="Google" id="ProtNLM"/>
    </source>
</evidence>
<organism evidence="1 2">
    <name type="scientific">Apiospora arundinis</name>
    <dbReference type="NCBI Taxonomy" id="335852"/>
    <lineage>
        <taxon>Eukaryota</taxon>
        <taxon>Fungi</taxon>
        <taxon>Dikarya</taxon>
        <taxon>Ascomycota</taxon>
        <taxon>Pezizomycotina</taxon>
        <taxon>Sordariomycetes</taxon>
        <taxon>Xylariomycetidae</taxon>
        <taxon>Amphisphaeriales</taxon>
        <taxon>Apiosporaceae</taxon>
        <taxon>Apiospora</taxon>
    </lineage>
</organism>
<evidence type="ECO:0000313" key="2">
    <source>
        <dbReference type="Proteomes" id="UP001390339"/>
    </source>
</evidence>
<protein>
    <recommendedName>
        <fullName evidence="3">Transposase</fullName>
    </recommendedName>
</protein>
<reference evidence="1 2" key="1">
    <citation type="journal article" date="2024" name="IMA Fungus">
        <title>Apiospora arundinis, a panoply of carbohydrate-active enzymes and secondary metabolites.</title>
        <authorList>
            <person name="Sorensen T."/>
            <person name="Petersen C."/>
            <person name="Muurmann A.T."/>
            <person name="Christiansen J.V."/>
            <person name="Brundto M.L."/>
            <person name="Overgaard C.K."/>
            <person name="Boysen A.T."/>
            <person name="Wollenberg R.D."/>
            <person name="Larsen T.O."/>
            <person name="Sorensen J.L."/>
            <person name="Nielsen K.L."/>
            <person name="Sondergaard T.E."/>
        </authorList>
    </citation>
    <scope>NUCLEOTIDE SEQUENCE [LARGE SCALE GENOMIC DNA]</scope>
    <source>
        <strain evidence="1 2">AAU 773</strain>
    </source>
</reference>
<evidence type="ECO:0000313" key="1">
    <source>
        <dbReference type="EMBL" id="KAK8872269.1"/>
    </source>
</evidence>
<sequence length="76" mass="8741">MPGSNINTNSAMNWIVKFLQIAAKLWEPSNDFETLNEWLCDVIARLPESWSERNEAKDIVQRCDSFSSFKGLTRCS</sequence>
<proteinExistence type="predicted"/>
<gene>
    <name evidence="1" type="ORF">PGQ11_002783</name>
</gene>